<evidence type="ECO:0000259" key="1">
    <source>
        <dbReference type="PROSITE" id="PS51186"/>
    </source>
</evidence>
<dbReference type="EMBL" id="SRYR01000001">
    <property type="protein sequence ID" value="TGY44022.1"/>
    <property type="molecule type" value="Genomic_DNA"/>
</dbReference>
<dbReference type="PROSITE" id="PS51186">
    <property type="entry name" value="GNAT"/>
    <property type="match status" value="1"/>
</dbReference>
<gene>
    <name evidence="2" type="ORF">E5347_04175</name>
</gene>
<dbReference type="Proteomes" id="UP000306888">
    <property type="component" value="Unassembled WGS sequence"/>
</dbReference>
<name>A0A4S2DQ89_9CLOT</name>
<dbReference type="GO" id="GO:0016747">
    <property type="term" value="F:acyltransferase activity, transferring groups other than amino-acyl groups"/>
    <property type="evidence" value="ECO:0007669"/>
    <property type="project" value="InterPro"/>
</dbReference>
<dbReference type="Gene3D" id="3.40.630.30">
    <property type="match status" value="1"/>
</dbReference>
<keyword evidence="3" id="KW-1185">Reference proteome</keyword>
<evidence type="ECO:0000313" key="2">
    <source>
        <dbReference type="EMBL" id="TGY44022.1"/>
    </source>
</evidence>
<dbReference type="PANTHER" id="PTHR43072:SF8">
    <property type="entry name" value="ACYLTRANSFERASE FABY-RELATED"/>
    <property type="match status" value="1"/>
</dbReference>
<dbReference type="OrthoDB" id="9798006at2"/>
<keyword evidence="2" id="KW-0808">Transferase</keyword>
<organism evidence="2 3">
    <name type="scientific">Clostridium sartagoforme</name>
    <dbReference type="NCBI Taxonomy" id="84031"/>
    <lineage>
        <taxon>Bacteria</taxon>
        <taxon>Bacillati</taxon>
        <taxon>Bacillota</taxon>
        <taxon>Clostridia</taxon>
        <taxon>Eubacteriales</taxon>
        <taxon>Clostridiaceae</taxon>
        <taxon>Clostridium</taxon>
    </lineage>
</organism>
<dbReference type="PANTHER" id="PTHR43072">
    <property type="entry name" value="N-ACETYLTRANSFERASE"/>
    <property type="match status" value="1"/>
</dbReference>
<proteinExistence type="predicted"/>
<dbReference type="InterPro" id="IPR016181">
    <property type="entry name" value="Acyl_CoA_acyltransferase"/>
</dbReference>
<feature type="domain" description="N-acetyltransferase" evidence="1">
    <location>
        <begin position="3"/>
        <end position="164"/>
    </location>
</feature>
<protein>
    <submittedName>
        <fullName evidence="2">N-acetyltransferase family protein</fullName>
    </submittedName>
</protein>
<dbReference type="InterPro" id="IPR000182">
    <property type="entry name" value="GNAT_dom"/>
</dbReference>
<dbReference type="Pfam" id="PF13420">
    <property type="entry name" value="Acetyltransf_4"/>
    <property type="match status" value="1"/>
</dbReference>
<reference evidence="2 3" key="1">
    <citation type="submission" date="2019-04" db="EMBL/GenBank/DDBJ databases">
        <title>Microbes associate with the intestines of laboratory mice.</title>
        <authorList>
            <person name="Navarre W."/>
            <person name="Wong E."/>
            <person name="Huang K."/>
            <person name="Tropini C."/>
            <person name="Ng K."/>
            <person name="Yu B."/>
        </authorList>
    </citation>
    <scope>NUCLEOTIDE SEQUENCE [LARGE SCALE GENOMIC DNA]</scope>
    <source>
        <strain evidence="2 3">NM50_B9-20</strain>
    </source>
</reference>
<dbReference type="AlphaFoldDB" id="A0A4S2DQ89"/>
<evidence type="ECO:0000313" key="3">
    <source>
        <dbReference type="Proteomes" id="UP000306888"/>
    </source>
</evidence>
<accession>A0A4S2DQ89</accession>
<comment type="caution">
    <text evidence="2">The sequence shown here is derived from an EMBL/GenBank/DDBJ whole genome shotgun (WGS) entry which is preliminary data.</text>
</comment>
<dbReference type="RefSeq" id="WP_136004955.1">
    <property type="nucleotide sequence ID" value="NZ_SRYR01000001.1"/>
</dbReference>
<dbReference type="SUPFAM" id="SSF55729">
    <property type="entry name" value="Acyl-CoA N-acyltransferases (Nat)"/>
    <property type="match status" value="1"/>
</dbReference>
<dbReference type="CDD" id="cd04301">
    <property type="entry name" value="NAT_SF"/>
    <property type="match status" value="1"/>
</dbReference>
<sequence length="198" mass="23174">MNAKIRMAEGKDIEEILGIYVPYIKDSTITFEYEVPTMEEFKKRFYNVKESYPYLVCTIDNKVVGYAYSSRHAERAAYMWDVDFSIYINDSYLRYGIGKAFYTALIEISKLQNIKNVYGGVTENNIKSEKLHEYFGFKKAGVFHKTGYKFGKWLDVIWYEKDINESDEAPKPIISIKDINSRDLKNILTNAEKLIRTI</sequence>